<dbReference type="InterPro" id="IPR004111">
    <property type="entry name" value="Repressor_TetR_C"/>
</dbReference>
<dbReference type="InterPro" id="IPR050109">
    <property type="entry name" value="HTH-type_TetR-like_transc_reg"/>
</dbReference>
<sequence>MAEQAETLRRAPLSRDRVLRAAVALADQAGIESLSMRNLAQELGVVPMALYKHVSNKDELLDGMIDVVVGEIDAPVSEADWKHAVRQRILSARQVLRRHPWAPLAIESRNMATPAILAYLDSVIGTFRAGGFSVDLAHHVMHAMGSRILGFSQELFDATRRAGRSGRTEPTPPAVLPPEVAARFPHVAEIAMAAAHDDASVLGQGCDDQFEFEFALDLLLDGIERLQQQGWASPRRHRKASG</sequence>
<evidence type="ECO:0000256" key="4">
    <source>
        <dbReference type="PROSITE-ProRule" id="PRU00335"/>
    </source>
</evidence>
<evidence type="ECO:0000259" key="5">
    <source>
        <dbReference type="PROSITE" id="PS50977"/>
    </source>
</evidence>
<keyword evidence="3" id="KW-0804">Transcription</keyword>
<feature type="DNA-binding region" description="H-T-H motif" evidence="4">
    <location>
        <begin position="35"/>
        <end position="54"/>
    </location>
</feature>
<evidence type="ECO:0000256" key="2">
    <source>
        <dbReference type="ARBA" id="ARBA00023125"/>
    </source>
</evidence>
<dbReference type="PANTHER" id="PTHR30055">
    <property type="entry name" value="HTH-TYPE TRANSCRIPTIONAL REGULATOR RUTR"/>
    <property type="match status" value="1"/>
</dbReference>
<keyword evidence="7" id="KW-1185">Reference proteome</keyword>
<dbReference type="InterPro" id="IPR036271">
    <property type="entry name" value="Tet_transcr_reg_TetR-rel_C_sf"/>
</dbReference>
<reference evidence="6 7" key="1">
    <citation type="submission" date="2021-01" db="EMBL/GenBank/DDBJ databases">
        <title>Draft genome sequence of Micromonospora sp. strain STR1s_6.</title>
        <authorList>
            <person name="Karlyshev A."/>
            <person name="Jawad R."/>
        </authorList>
    </citation>
    <scope>NUCLEOTIDE SEQUENCE [LARGE SCALE GENOMIC DNA]</scope>
    <source>
        <strain evidence="6 7">STR1S-6</strain>
    </source>
</reference>
<protein>
    <submittedName>
        <fullName evidence="6">TetR/AcrR family transcriptional regulator C-terminal domain-containing protein</fullName>
    </submittedName>
</protein>
<dbReference type="InterPro" id="IPR001647">
    <property type="entry name" value="HTH_TetR"/>
</dbReference>
<feature type="domain" description="HTH tetR-type" evidence="5">
    <location>
        <begin position="12"/>
        <end position="72"/>
    </location>
</feature>
<dbReference type="Gene3D" id="1.10.10.60">
    <property type="entry name" value="Homeodomain-like"/>
    <property type="match status" value="1"/>
</dbReference>
<evidence type="ECO:0000313" key="7">
    <source>
        <dbReference type="Proteomes" id="UP000622245"/>
    </source>
</evidence>
<evidence type="ECO:0000256" key="3">
    <source>
        <dbReference type="ARBA" id="ARBA00023163"/>
    </source>
</evidence>
<dbReference type="RefSeq" id="WP_203148982.1">
    <property type="nucleotide sequence ID" value="NZ_JAEVHL010000058.1"/>
</dbReference>
<dbReference type="PANTHER" id="PTHR30055:SF151">
    <property type="entry name" value="TRANSCRIPTIONAL REGULATORY PROTEIN"/>
    <property type="match status" value="1"/>
</dbReference>
<comment type="caution">
    <text evidence="6">The sequence shown here is derived from an EMBL/GenBank/DDBJ whole genome shotgun (WGS) entry which is preliminary data.</text>
</comment>
<dbReference type="InterPro" id="IPR009057">
    <property type="entry name" value="Homeodomain-like_sf"/>
</dbReference>
<proteinExistence type="predicted"/>
<gene>
    <name evidence="6" type="ORF">JM949_14330</name>
</gene>
<dbReference type="Pfam" id="PF00440">
    <property type="entry name" value="TetR_N"/>
    <property type="match status" value="1"/>
</dbReference>
<accession>A0ABS1YGI1</accession>
<evidence type="ECO:0000313" key="6">
    <source>
        <dbReference type="EMBL" id="MBM0276518.1"/>
    </source>
</evidence>
<dbReference type="Gene3D" id="1.10.357.10">
    <property type="entry name" value="Tetracycline Repressor, domain 2"/>
    <property type="match status" value="1"/>
</dbReference>
<dbReference type="SUPFAM" id="SSF46689">
    <property type="entry name" value="Homeodomain-like"/>
    <property type="match status" value="1"/>
</dbReference>
<dbReference type="PRINTS" id="PR00455">
    <property type="entry name" value="HTHTETR"/>
</dbReference>
<dbReference type="EMBL" id="JAEVHL010000058">
    <property type="protein sequence ID" value="MBM0276518.1"/>
    <property type="molecule type" value="Genomic_DNA"/>
</dbReference>
<keyword evidence="1" id="KW-0805">Transcription regulation</keyword>
<organism evidence="6 7">
    <name type="scientific">Micromonospora tarensis</name>
    <dbReference type="NCBI Taxonomy" id="2806100"/>
    <lineage>
        <taxon>Bacteria</taxon>
        <taxon>Bacillati</taxon>
        <taxon>Actinomycetota</taxon>
        <taxon>Actinomycetes</taxon>
        <taxon>Micromonosporales</taxon>
        <taxon>Micromonosporaceae</taxon>
        <taxon>Micromonospora</taxon>
    </lineage>
</organism>
<dbReference type="PROSITE" id="PS50977">
    <property type="entry name" value="HTH_TETR_2"/>
    <property type="match status" value="1"/>
</dbReference>
<name>A0ABS1YGI1_9ACTN</name>
<dbReference type="SUPFAM" id="SSF48498">
    <property type="entry name" value="Tetracyclin repressor-like, C-terminal domain"/>
    <property type="match status" value="1"/>
</dbReference>
<evidence type="ECO:0000256" key="1">
    <source>
        <dbReference type="ARBA" id="ARBA00023015"/>
    </source>
</evidence>
<keyword evidence="2 4" id="KW-0238">DNA-binding</keyword>
<dbReference type="Proteomes" id="UP000622245">
    <property type="component" value="Unassembled WGS sequence"/>
</dbReference>
<dbReference type="Pfam" id="PF02909">
    <property type="entry name" value="TetR_C_1"/>
    <property type="match status" value="1"/>
</dbReference>